<evidence type="ECO:0000313" key="1">
    <source>
        <dbReference type="EMBL" id="CDW44658.1"/>
    </source>
</evidence>
<dbReference type="EMBL" id="HACA01027297">
    <property type="protein sequence ID" value="CDW44658.1"/>
    <property type="molecule type" value="Transcribed_RNA"/>
</dbReference>
<protein>
    <submittedName>
        <fullName evidence="1">Uncharacterized protein</fullName>
    </submittedName>
</protein>
<accession>A0A0K2V2A4</accession>
<reference evidence="1" key="1">
    <citation type="submission" date="2014-05" db="EMBL/GenBank/DDBJ databases">
        <authorList>
            <person name="Chronopoulou M."/>
        </authorList>
    </citation>
    <scope>NUCLEOTIDE SEQUENCE</scope>
    <source>
        <tissue evidence="1">Whole organism</tissue>
    </source>
</reference>
<feature type="non-terminal residue" evidence="1">
    <location>
        <position position="1"/>
    </location>
</feature>
<organism evidence="1">
    <name type="scientific">Lepeophtheirus salmonis</name>
    <name type="common">Salmon louse</name>
    <name type="synonym">Caligus salmonis</name>
    <dbReference type="NCBI Taxonomy" id="72036"/>
    <lineage>
        <taxon>Eukaryota</taxon>
        <taxon>Metazoa</taxon>
        <taxon>Ecdysozoa</taxon>
        <taxon>Arthropoda</taxon>
        <taxon>Crustacea</taxon>
        <taxon>Multicrustacea</taxon>
        <taxon>Hexanauplia</taxon>
        <taxon>Copepoda</taxon>
        <taxon>Siphonostomatoida</taxon>
        <taxon>Caligidae</taxon>
        <taxon>Lepeophtheirus</taxon>
    </lineage>
</organism>
<name>A0A0K2V2A4_LEPSM</name>
<proteinExistence type="predicted"/>
<dbReference type="AlphaFoldDB" id="A0A0K2V2A4"/>
<sequence>GNFGIYARGLNFYFTNGTIFLRWVEISLFVNKEHVANVYPNNFYSKFLKGFCRIHPV</sequence>